<protein>
    <submittedName>
        <fullName evidence="1">Type I-E CRISPR-associated protein Cas7/Cse4/CasC</fullName>
    </submittedName>
</protein>
<evidence type="ECO:0000313" key="1">
    <source>
        <dbReference type="EMBL" id="MFC4624631.1"/>
    </source>
</evidence>
<dbReference type="Proteomes" id="UP001596042">
    <property type="component" value="Unassembled WGS sequence"/>
</dbReference>
<dbReference type="InterPro" id="IPR010148">
    <property type="entry name" value="CRISPR-assoc_prot_CT1975"/>
</dbReference>
<organism evidence="1 2">
    <name type="scientific">Daeguia caeni</name>
    <dbReference type="NCBI Taxonomy" id="439612"/>
    <lineage>
        <taxon>Bacteria</taxon>
        <taxon>Pseudomonadati</taxon>
        <taxon>Pseudomonadota</taxon>
        <taxon>Alphaproteobacteria</taxon>
        <taxon>Hyphomicrobiales</taxon>
        <taxon>Brucellaceae</taxon>
        <taxon>Daeguia</taxon>
    </lineage>
</organism>
<evidence type="ECO:0000313" key="2">
    <source>
        <dbReference type="Proteomes" id="UP001596042"/>
    </source>
</evidence>
<gene>
    <name evidence="1" type="primary">cas7e</name>
    <name evidence="1" type="ORF">ACFO1V_05240</name>
</gene>
<keyword evidence="2" id="KW-1185">Reference proteome</keyword>
<dbReference type="NCBIfam" id="TIGR01869">
    <property type="entry name" value="casC_Cse4"/>
    <property type="match status" value="1"/>
</dbReference>
<accession>A0ABV9H635</accession>
<name>A0ABV9H635_9HYPH</name>
<comment type="caution">
    <text evidence="1">The sequence shown here is derived from an EMBL/GenBank/DDBJ whole genome shotgun (WGS) entry which is preliminary data.</text>
</comment>
<reference evidence="2" key="1">
    <citation type="journal article" date="2019" name="Int. J. Syst. Evol. Microbiol.">
        <title>The Global Catalogue of Microorganisms (GCM) 10K type strain sequencing project: providing services to taxonomists for standard genome sequencing and annotation.</title>
        <authorList>
            <consortium name="The Broad Institute Genomics Platform"/>
            <consortium name="The Broad Institute Genome Sequencing Center for Infectious Disease"/>
            <person name="Wu L."/>
            <person name="Ma J."/>
        </authorList>
    </citation>
    <scope>NUCLEOTIDE SEQUENCE [LARGE SCALE GENOMIC DNA]</scope>
    <source>
        <strain evidence="2">CGMCC 1.15731</strain>
    </source>
</reference>
<dbReference type="Pfam" id="PF09344">
    <property type="entry name" value="Cas_CT1975"/>
    <property type="match status" value="1"/>
</dbReference>
<proteinExistence type="predicted"/>
<sequence>MTTPRFLQIHTLHSYTAALLNRDDSGQAKRLVYGGTSRTRISSQCLKRHWRTAENDPHALQRLAGYVDSFRSRELVTEKVIAPLKGRYSDEVVAALEPAFQKLVYGDKADKGKKSRQTLLLGQPELDWLAARAEEIASSASDAKAAGKAVADWIKDKNFKAMAENTALPGGLTAALFGRMVTSDPAANIEAPVHVAHAFTVHATEAEDDYFTAVDDLKKDDDDSGADTIQETEITCGLFYGYAVIDLPGLIANLGGDQDLASRVTYNLLHLIAEVSPGAKLGSTAPYGRADLMLVEAGDRQPRSLATSYRKAIPHDLSKAIEALDKRLKEFDEAYATGEERRQMCVEGQIDGIEKGSLAALAEWAAGKVKEAANA</sequence>
<dbReference type="EMBL" id="JBHSEL010000044">
    <property type="protein sequence ID" value="MFC4624631.1"/>
    <property type="molecule type" value="Genomic_DNA"/>
</dbReference>
<dbReference type="RefSeq" id="WP_374830217.1">
    <property type="nucleotide sequence ID" value="NZ_JBHEEZ010000003.1"/>
</dbReference>